<dbReference type="SUPFAM" id="SSF51430">
    <property type="entry name" value="NAD(P)-linked oxidoreductase"/>
    <property type="match status" value="1"/>
</dbReference>
<dbReference type="InterPro" id="IPR023210">
    <property type="entry name" value="NADP_OxRdtase_dom"/>
</dbReference>
<dbReference type="PROSITE" id="PS51318">
    <property type="entry name" value="TAT"/>
    <property type="match status" value="1"/>
</dbReference>
<dbReference type="RefSeq" id="WP_093919004.1">
    <property type="nucleotide sequence ID" value="NZ_FONW01000002.1"/>
</dbReference>
<protein>
    <submittedName>
        <fullName evidence="2">Predicted oxidoreductase</fullName>
    </submittedName>
</protein>
<dbReference type="InterPro" id="IPR006311">
    <property type="entry name" value="TAT_signal"/>
</dbReference>
<dbReference type="Pfam" id="PF00248">
    <property type="entry name" value="Aldo_ket_red"/>
    <property type="match status" value="1"/>
</dbReference>
<sequence>MTDRRDFLKTMAAMTAAISVPSLLHGQSAAQDRLGEILPTRLLGKTGQQVTMLGVGGYHIGWTSERDAQEVIETALEGGVRFFDTAEQYGPGTSEKRYGKYLMPKYRDLVFLMTKTLARTAKEAQQHLEDSLRRLNTDYLDLWQMHSLTTPADADERLSNGVLEVLIKAKEKGQVRHIGFTGHQNPFAHRRMLEQTQENNPFDTVQMPVNLLDQSYFSFTQEVMPLLLENNIGVLAMKTLADGRFFATKERANWKTDDPLIPNYLSIKEALHFVWSLPVSSLITGAEKASYIREKIDLAKSFVKLSDTERLALIEKVSNKAQDGSIEYFKQKPV</sequence>
<dbReference type="EMBL" id="FONW01000002">
    <property type="protein sequence ID" value="SFE99743.1"/>
    <property type="molecule type" value="Genomic_DNA"/>
</dbReference>
<keyword evidence="3" id="KW-1185">Reference proteome</keyword>
<gene>
    <name evidence="2" type="ORF">SAMN05216283_102342</name>
</gene>
<dbReference type="InterPro" id="IPR053135">
    <property type="entry name" value="AKR2_Oxidoreductase"/>
</dbReference>
<dbReference type="PANTHER" id="PTHR43312:SF1">
    <property type="entry name" value="NADP-DEPENDENT OXIDOREDUCTASE DOMAIN-CONTAINING PROTEIN"/>
    <property type="match status" value="1"/>
</dbReference>
<organism evidence="2 3">
    <name type="scientific">Sunxiuqinia elliptica</name>
    <dbReference type="NCBI Taxonomy" id="655355"/>
    <lineage>
        <taxon>Bacteria</taxon>
        <taxon>Pseudomonadati</taxon>
        <taxon>Bacteroidota</taxon>
        <taxon>Bacteroidia</taxon>
        <taxon>Marinilabiliales</taxon>
        <taxon>Prolixibacteraceae</taxon>
        <taxon>Sunxiuqinia</taxon>
    </lineage>
</organism>
<proteinExistence type="predicted"/>
<evidence type="ECO:0000259" key="1">
    <source>
        <dbReference type="Pfam" id="PF00248"/>
    </source>
</evidence>
<dbReference type="AlphaFoldDB" id="A0A1I2F441"/>
<dbReference type="Proteomes" id="UP000198964">
    <property type="component" value="Unassembled WGS sequence"/>
</dbReference>
<dbReference type="InterPro" id="IPR036812">
    <property type="entry name" value="NAD(P)_OxRdtase_dom_sf"/>
</dbReference>
<evidence type="ECO:0000313" key="2">
    <source>
        <dbReference type="EMBL" id="SFE99743.1"/>
    </source>
</evidence>
<evidence type="ECO:0000313" key="3">
    <source>
        <dbReference type="Proteomes" id="UP000198964"/>
    </source>
</evidence>
<dbReference type="CDD" id="cd19100">
    <property type="entry name" value="AKR_unchar"/>
    <property type="match status" value="1"/>
</dbReference>
<feature type="domain" description="NADP-dependent oxidoreductase" evidence="1">
    <location>
        <begin position="53"/>
        <end position="253"/>
    </location>
</feature>
<name>A0A1I2F441_9BACT</name>
<dbReference type="STRING" id="655355.SAMN05216283_102342"/>
<dbReference type="Gene3D" id="3.20.20.100">
    <property type="entry name" value="NADP-dependent oxidoreductase domain"/>
    <property type="match status" value="1"/>
</dbReference>
<accession>A0A1I2F441</accession>
<dbReference type="PANTHER" id="PTHR43312">
    <property type="entry name" value="D-THREO-ALDOSE 1-DEHYDROGENASE"/>
    <property type="match status" value="1"/>
</dbReference>
<reference evidence="2 3" key="1">
    <citation type="submission" date="2016-10" db="EMBL/GenBank/DDBJ databases">
        <authorList>
            <person name="de Groot N.N."/>
        </authorList>
    </citation>
    <scope>NUCLEOTIDE SEQUENCE [LARGE SCALE GENOMIC DNA]</scope>
    <source>
        <strain evidence="2 3">CGMCC 1.9156</strain>
    </source>
</reference>